<feature type="transmembrane region" description="Helical" evidence="5">
    <location>
        <begin position="25"/>
        <end position="45"/>
    </location>
</feature>
<dbReference type="Pfam" id="PF06271">
    <property type="entry name" value="RDD"/>
    <property type="match status" value="1"/>
</dbReference>
<keyword evidence="4 5" id="KW-0472">Membrane</keyword>
<dbReference type="PANTHER" id="PTHR38480:SF1">
    <property type="entry name" value="SLR0254 PROTEIN"/>
    <property type="match status" value="1"/>
</dbReference>
<comment type="subcellular location">
    <subcellularLocation>
        <location evidence="1">Membrane</location>
        <topology evidence="1">Multi-pass membrane protein</topology>
    </subcellularLocation>
</comment>
<sequence length="237" mass="26271">MDKFQIETAQNIGIHQKSASVGDRILAFLVDCLILGAYAIIISLSISGMGLDGGSKWVLYLVIGLPMFLYYLLWEVFNNGQTPGKKALNIRVVKLDGARPGFSQYLIRWLLRLIDISLSSGSIAVVTILFNGKGQRLGDLAAATTVISEKTQIGISQTLVMDVPESYIPKYPQVSILKDREVQEIKNIFSSAKLQGNHNVIIALSQKIAGILQINPEERPVDFINTVLLDYNYYTQH</sequence>
<proteinExistence type="predicted"/>
<evidence type="ECO:0000256" key="3">
    <source>
        <dbReference type="ARBA" id="ARBA00022989"/>
    </source>
</evidence>
<gene>
    <name evidence="7" type="ORF">L1I30_09175</name>
</gene>
<dbReference type="Proteomes" id="UP001179363">
    <property type="component" value="Unassembled WGS sequence"/>
</dbReference>
<evidence type="ECO:0000259" key="6">
    <source>
        <dbReference type="Pfam" id="PF06271"/>
    </source>
</evidence>
<evidence type="ECO:0000313" key="8">
    <source>
        <dbReference type="Proteomes" id="UP001179363"/>
    </source>
</evidence>
<organism evidence="7 8">
    <name type="scientific">Gillisia lutea</name>
    <dbReference type="NCBI Taxonomy" id="2909668"/>
    <lineage>
        <taxon>Bacteria</taxon>
        <taxon>Pseudomonadati</taxon>
        <taxon>Bacteroidota</taxon>
        <taxon>Flavobacteriia</taxon>
        <taxon>Flavobacteriales</taxon>
        <taxon>Flavobacteriaceae</taxon>
        <taxon>Gillisia</taxon>
    </lineage>
</organism>
<protein>
    <submittedName>
        <fullName evidence="7">RDD family protein</fullName>
    </submittedName>
</protein>
<evidence type="ECO:0000256" key="2">
    <source>
        <dbReference type="ARBA" id="ARBA00022692"/>
    </source>
</evidence>
<evidence type="ECO:0000256" key="5">
    <source>
        <dbReference type="SAM" id="Phobius"/>
    </source>
</evidence>
<keyword evidence="8" id="KW-1185">Reference proteome</keyword>
<keyword evidence="3 5" id="KW-1133">Transmembrane helix</keyword>
<feature type="domain" description="RDD" evidence="6">
    <location>
        <begin position="19"/>
        <end position="142"/>
    </location>
</feature>
<dbReference type="RefSeq" id="WP_236133979.1">
    <property type="nucleotide sequence ID" value="NZ_JAKGTH010000008.1"/>
</dbReference>
<evidence type="ECO:0000256" key="4">
    <source>
        <dbReference type="ARBA" id="ARBA00023136"/>
    </source>
</evidence>
<dbReference type="EMBL" id="JAKGTH010000008">
    <property type="protein sequence ID" value="MCF4101836.1"/>
    <property type="molecule type" value="Genomic_DNA"/>
</dbReference>
<accession>A0ABS9EK48</accession>
<feature type="transmembrane region" description="Helical" evidence="5">
    <location>
        <begin position="109"/>
        <end position="130"/>
    </location>
</feature>
<dbReference type="InterPro" id="IPR010432">
    <property type="entry name" value="RDD"/>
</dbReference>
<comment type="caution">
    <text evidence="7">The sequence shown here is derived from an EMBL/GenBank/DDBJ whole genome shotgun (WGS) entry which is preliminary data.</text>
</comment>
<feature type="transmembrane region" description="Helical" evidence="5">
    <location>
        <begin position="57"/>
        <end position="74"/>
    </location>
</feature>
<keyword evidence="2 5" id="KW-0812">Transmembrane</keyword>
<evidence type="ECO:0000256" key="1">
    <source>
        <dbReference type="ARBA" id="ARBA00004141"/>
    </source>
</evidence>
<reference evidence="7" key="1">
    <citation type="submission" date="2022-01" db="EMBL/GenBank/DDBJ databases">
        <title>Gillisia lutea sp. nov., isolated from marine plastic residues from the Malvarosa beach (Valencia, Spain).</title>
        <authorList>
            <person name="Vidal-Verdu A."/>
            <person name="Molina-Menor E."/>
            <person name="Satari L."/>
            <person name="Pascual J."/>
            <person name="Pereto J."/>
            <person name="Porcar M."/>
        </authorList>
    </citation>
    <scope>NUCLEOTIDE SEQUENCE</scope>
    <source>
        <strain evidence="7">M10.2A</strain>
    </source>
</reference>
<dbReference type="PANTHER" id="PTHR38480">
    <property type="entry name" value="SLR0254 PROTEIN"/>
    <property type="match status" value="1"/>
</dbReference>
<name>A0ABS9EK48_9FLAO</name>
<evidence type="ECO:0000313" key="7">
    <source>
        <dbReference type="EMBL" id="MCF4101836.1"/>
    </source>
</evidence>